<keyword evidence="2" id="KW-0732">Signal</keyword>
<dbReference type="AlphaFoldDB" id="A0A9W6MNK8"/>
<dbReference type="Proteomes" id="UP001143486">
    <property type="component" value="Unassembled WGS sequence"/>
</dbReference>
<gene>
    <name evidence="3" type="ORF">GCM10017621_15390</name>
</gene>
<accession>A0A9W6MNK8</accession>
<feature type="compositionally biased region" description="Basic and acidic residues" evidence="1">
    <location>
        <begin position="53"/>
        <end position="65"/>
    </location>
</feature>
<feature type="signal peptide" evidence="2">
    <location>
        <begin position="1"/>
        <end position="25"/>
    </location>
</feature>
<dbReference type="Gene3D" id="2.180.10.10">
    <property type="entry name" value="RHS repeat-associated core"/>
    <property type="match status" value="1"/>
</dbReference>
<dbReference type="RefSeq" id="WP_271186395.1">
    <property type="nucleotide sequence ID" value="NZ_BSFE01000003.1"/>
</dbReference>
<keyword evidence="4" id="KW-1185">Reference proteome</keyword>
<evidence type="ECO:0000313" key="4">
    <source>
        <dbReference type="Proteomes" id="UP001143486"/>
    </source>
</evidence>
<evidence type="ECO:0000256" key="2">
    <source>
        <dbReference type="SAM" id="SignalP"/>
    </source>
</evidence>
<evidence type="ECO:0000313" key="3">
    <source>
        <dbReference type="EMBL" id="GLK52031.1"/>
    </source>
</evidence>
<dbReference type="InterPro" id="IPR006530">
    <property type="entry name" value="YD"/>
</dbReference>
<dbReference type="Pfam" id="PF05593">
    <property type="entry name" value="RHS_repeat"/>
    <property type="match status" value="1"/>
</dbReference>
<feature type="region of interest" description="Disordered" evidence="1">
    <location>
        <begin position="44"/>
        <end position="73"/>
    </location>
</feature>
<name>A0A9W6MNK8_9PROT</name>
<proteinExistence type="predicted"/>
<reference evidence="3" key="1">
    <citation type="journal article" date="2014" name="Int. J. Syst. Evol. Microbiol.">
        <title>Complete genome sequence of Corynebacterium casei LMG S-19264T (=DSM 44701T), isolated from a smear-ripened cheese.</title>
        <authorList>
            <consortium name="US DOE Joint Genome Institute (JGI-PGF)"/>
            <person name="Walter F."/>
            <person name="Albersmeier A."/>
            <person name="Kalinowski J."/>
            <person name="Ruckert C."/>
        </authorList>
    </citation>
    <scope>NUCLEOTIDE SEQUENCE</scope>
    <source>
        <strain evidence="3">VKM B-1513</strain>
    </source>
</reference>
<protein>
    <recommendedName>
        <fullName evidence="5">YD repeat-containing protein</fullName>
    </recommendedName>
</protein>
<dbReference type="InterPro" id="IPR031325">
    <property type="entry name" value="RHS_repeat"/>
</dbReference>
<evidence type="ECO:0000256" key="1">
    <source>
        <dbReference type="SAM" id="MobiDB-lite"/>
    </source>
</evidence>
<sequence length="73" mass="7794">MRKFLLGSALTGALGALVLPLGAAAAQETVTYTYDAQGRVVEVQHSGGPNHGVKREYEYDDADNRTRKKTTGA</sequence>
<reference evidence="3" key="2">
    <citation type="submission" date="2023-01" db="EMBL/GenBank/DDBJ databases">
        <authorList>
            <person name="Sun Q."/>
            <person name="Evtushenko L."/>
        </authorList>
    </citation>
    <scope>NUCLEOTIDE SEQUENCE</scope>
    <source>
        <strain evidence="3">VKM B-1513</strain>
    </source>
</reference>
<dbReference type="EMBL" id="BSFE01000003">
    <property type="protein sequence ID" value="GLK52031.1"/>
    <property type="molecule type" value="Genomic_DNA"/>
</dbReference>
<organism evidence="3 4">
    <name type="scientific">Maricaulis virginensis</name>
    <dbReference type="NCBI Taxonomy" id="144022"/>
    <lineage>
        <taxon>Bacteria</taxon>
        <taxon>Pseudomonadati</taxon>
        <taxon>Pseudomonadota</taxon>
        <taxon>Alphaproteobacteria</taxon>
        <taxon>Maricaulales</taxon>
        <taxon>Maricaulaceae</taxon>
        <taxon>Maricaulis</taxon>
    </lineage>
</organism>
<dbReference type="NCBIfam" id="TIGR01643">
    <property type="entry name" value="YD_repeat_2x"/>
    <property type="match status" value="1"/>
</dbReference>
<evidence type="ECO:0008006" key="5">
    <source>
        <dbReference type="Google" id="ProtNLM"/>
    </source>
</evidence>
<feature type="chain" id="PRO_5040775669" description="YD repeat-containing protein" evidence="2">
    <location>
        <begin position="26"/>
        <end position="73"/>
    </location>
</feature>
<comment type="caution">
    <text evidence="3">The sequence shown here is derived from an EMBL/GenBank/DDBJ whole genome shotgun (WGS) entry which is preliminary data.</text>
</comment>